<sequence length="455" mass="50048">MDMRWRRLAASPALFVLLVAPTLGRQEPLPPAEALVLDDFEEPGLGGRWEAFGELKASRVPVPEGSGGVEGVSGTALLVDGGPGASLRTRPIPDGPDLSRFDRAVVRVNARGASAEDPVVFEVHFYAAGRRAWRWRKVSLDRDGWQELRLPLAYFRPGGGTSPSWDEVDRLGFHLRTDAELVLDGLELVPGDSEDAAELSVDQLLRDAFGPEAETRVHRRGPFVVLTDSPDVPEAPLLDALEAMGRRTREEFPNLPEPTGPVWLLIFAEDDDYRAFWPRFARRFAGEMGPPGSGGFTALGIASASCLPDDPEAVRPVFVHEASHALMDRMLGVASEGNWLFEALGTRYQLDVSGQDLGPIVRQGLADPKARSPLEELLDGEPVPETRYWQVATVVDWLLDDPGRRAAFHLAVDAMRSRGSTDLRPLAPEFLGGDLDELEPEWLDWLRRSYGDDTP</sequence>
<dbReference type="Proteomes" id="UP000317835">
    <property type="component" value="Chromosome"/>
</dbReference>
<accession>A0A518HBJ8</accession>
<dbReference type="KEGG" id="tpla:ElP_61830"/>
<evidence type="ECO:0000313" key="2">
    <source>
        <dbReference type="Proteomes" id="UP000317835"/>
    </source>
</evidence>
<protein>
    <recommendedName>
        <fullName evidence="3">Peptidase MA-like domain-containing protein</fullName>
    </recommendedName>
</protein>
<evidence type="ECO:0008006" key="3">
    <source>
        <dbReference type="Google" id="ProtNLM"/>
    </source>
</evidence>
<dbReference type="EMBL" id="CP036426">
    <property type="protein sequence ID" value="QDV38232.1"/>
    <property type="molecule type" value="Genomic_DNA"/>
</dbReference>
<dbReference type="RefSeq" id="WP_145276571.1">
    <property type="nucleotide sequence ID" value="NZ_CP036426.1"/>
</dbReference>
<proteinExistence type="predicted"/>
<organism evidence="1 2">
    <name type="scientific">Tautonia plasticadhaerens</name>
    <dbReference type="NCBI Taxonomy" id="2527974"/>
    <lineage>
        <taxon>Bacteria</taxon>
        <taxon>Pseudomonadati</taxon>
        <taxon>Planctomycetota</taxon>
        <taxon>Planctomycetia</taxon>
        <taxon>Isosphaerales</taxon>
        <taxon>Isosphaeraceae</taxon>
        <taxon>Tautonia</taxon>
    </lineage>
</organism>
<evidence type="ECO:0000313" key="1">
    <source>
        <dbReference type="EMBL" id="QDV38232.1"/>
    </source>
</evidence>
<gene>
    <name evidence="1" type="ORF">ElP_61830</name>
</gene>
<dbReference type="AlphaFoldDB" id="A0A518HBJ8"/>
<reference evidence="1 2" key="1">
    <citation type="submission" date="2019-02" db="EMBL/GenBank/DDBJ databases">
        <title>Deep-cultivation of Planctomycetes and their phenomic and genomic characterization uncovers novel biology.</title>
        <authorList>
            <person name="Wiegand S."/>
            <person name="Jogler M."/>
            <person name="Boedeker C."/>
            <person name="Pinto D."/>
            <person name="Vollmers J."/>
            <person name="Rivas-Marin E."/>
            <person name="Kohn T."/>
            <person name="Peeters S.H."/>
            <person name="Heuer A."/>
            <person name="Rast P."/>
            <person name="Oberbeckmann S."/>
            <person name="Bunk B."/>
            <person name="Jeske O."/>
            <person name="Meyerdierks A."/>
            <person name="Storesund J.E."/>
            <person name="Kallscheuer N."/>
            <person name="Luecker S."/>
            <person name="Lage O.M."/>
            <person name="Pohl T."/>
            <person name="Merkel B.J."/>
            <person name="Hornburger P."/>
            <person name="Mueller R.-W."/>
            <person name="Bruemmer F."/>
            <person name="Labrenz M."/>
            <person name="Spormann A.M."/>
            <person name="Op den Camp H."/>
            <person name="Overmann J."/>
            <person name="Amann R."/>
            <person name="Jetten M.S.M."/>
            <person name="Mascher T."/>
            <person name="Medema M.H."/>
            <person name="Devos D.P."/>
            <person name="Kaster A.-K."/>
            <person name="Ovreas L."/>
            <person name="Rohde M."/>
            <person name="Galperin M.Y."/>
            <person name="Jogler C."/>
        </authorList>
    </citation>
    <scope>NUCLEOTIDE SEQUENCE [LARGE SCALE GENOMIC DNA]</scope>
    <source>
        <strain evidence="1 2">ElP</strain>
    </source>
</reference>
<keyword evidence="2" id="KW-1185">Reference proteome</keyword>
<dbReference type="OrthoDB" id="276654at2"/>
<name>A0A518HBJ8_9BACT</name>